<protein>
    <submittedName>
        <fullName evidence="4">Alpha/beta-hydrolase</fullName>
    </submittedName>
</protein>
<dbReference type="STRING" id="58919.A0A316Z831"/>
<reference evidence="4 5" key="1">
    <citation type="journal article" date="2018" name="Mol. Biol. Evol.">
        <title>Broad Genomic Sampling Reveals a Smut Pathogenic Ancestry of the Fungal Clade Ustilaginomycotina.</title>
        <authorList>
            <person name="Kijpornyongpan T."/>
            <person name="Mondo S.J."/>
            <person name="Barry K."/>
            <person name="Sandor L."/>
            <person name="Lee J."/>
            <person name="Lipzen A."/>
            <person name="Pangilinan J."/>
            <person name="LaButti K."/>
            <person name="Hainaut M."/>
            <person name="Henrissat B."/>
            <person name="Grigoriev I.V."/>
            <person name="Spatafora J.W."/>
            <person name="Aime M.C."/>
        </authorList>
    </citation>
    <scope>NUCLEOTIDE SEQUENCE [LARGE SCALE GENOMIC DNA]</scope>
    <source>
        <strain evidence="4 5">MCA 4186</strain>
    </source>
</reference>
<keyword evidence="5" id="KW-1185">Reference proteome</keyword>
<feature type="non-terminal residue" evidence="4">
    <location>
        <position position="260"/>
    </location>
</feature>
<accession>A0A316Z831</accession>
<name>A0A316Z831_9BASI</name>
<dbReference type="GO" id="GO:0005739">
    <property type="term" value="C:mitochondrion"/>
    <property type="evidence" value="ECO:0007669"/>
    <property type="project" value="TreeGrafter"/>
</dbReference>
<sequence length="260" mass="28741">SIVVAHGLFGSKQNWRSIARAMAAKWGLDVWAVDLRNHGTSPHASSMTYSEHAADLSAFFAQHGLEHVALVGHSMGGKTVQTLALSRVGEPTHPLHSLVSVDMAPARGSLSPEFARYMDAMVEIEEAKCASRKDADEIMQRTEPDAGVRSFLLTNLERRKDAAHWSFRIPVRSLQTQLPALGDFPFDAPGQEEAGSGRPVRSWDGPTLFMKGAKSKYINRRNIPICDAYFPNAQHVSLDAGHWVQAERPNEFQEVLGRFL</sequence>
<feature type="non-terminal residue" evidence="4">
    <location>
        <position position="1"/>
    </location>
</feature>
<dbReference type="PANTHER" id="PTHR46118:SF4">
    <property type="entry name" value="PROTEIN ABHD11"/>
    <property type="match status" value="1"/>
</dbReference>
<feature type="domain" description="AB hydrolase-1" evidence="3">
    <location>
        <begin position="2"/>
        <end position="249"/>
    </location>
</feature>
<evidence type="ECO:0000256" key="1">
    <source>
        <dbReference type="ARBA" id="ARBA00008645"/>
    </source>
</evidence>
<evidence type="ECO:0000256" key="2">
    <source>
        <dbReference type="ARBA" id="ARBA00022801"/>
    </source>
</evidence>
<dbReference type="OrthoDB" id="8119704at2759"/>
<dbReference type="GO" id="GO:0052689">
    <property type="term" value="F:carboxylic ester hydrolase activity"/>
    <property type="evidence" value="ECO:0007669"/>
    <property type="project" value="TreeGrafter"/>
</dbReference>
<dbReference type="RefSeq" id="XP_025598010.1">
    <property type="nucleotide sequence ID" value="XM_025739881.1"/>
</dbReference>
<dbReference type="GeneID" id="37267427"/>
<dbReference type="Gene3D" id="3.40.50.1820">
    <property type="entry name" value="alpha/beta hydrolase"/>
    <property type="match status" value="1"/>
</dbReference>
<comment type="similarity">
    <text evidence="1">Belongs to the AB hydrolase superfamily.</text>
</comment>
<keyword evidence="2 4" id="KW-0378">Hydrolase</keyword>
<dbReference type="Proteomes" id="UP000245946">
    <property type="component" value="Unassembled WGS sequence"/>
</dbReference>
<dbReference type="InterPro" id="IPR000073">
    <property type="entry name" value="AB_hydrolase_1"/>
</dbReference>
<dbReference type="Pfam" id="PF00561">
    <property type="entry name" value="Abhydrolase_1"/>
    <property type="match status" value="1"/>
</dbReference>
<dbReference type="InterPro" id="IPR029058">
    <property type="entry name" value="AB_hydrolase_fold"/>
</dbReference>
<dbReference type="AlphaFoldDB" id="A0A316Z831"/>
<dbReference type="SUPFAM" id="SSF53474">
    <property type="entry name" value="alpha/beta-Hydrolases"/>
    <property type="match status" value="1"/>
</dbReference>
<dbReference type="EMBL" id="KZ819294">
    <property type="protein sequence ID" value="PWN97731.1"/>
    <property type="molecule type" value="Genomic_DNA"/>
</dbReference>
<organism evidence="4 5">
    <name type="scientific">Tilletiopsis washingtonensis</name>
    <dbReference type="NCBI Taxonomy" id="58919"/>
    <lineage>
        <taxon>Eukaryota</taxon>
        <taxon>Fungi</taxon>
        <taxon>Dikarya</taxon>
        <taxon>Basidiomycota</taxon>
        <taxon>Ustilaginomycotina</taxon>
        <taxon>Exobasidiomycetes</taxon>
        <taxon>Entylomatales</taxon>
        <taxon>Entylomatales incertae sedis</taxon>
        <taxon>Tilletiopsis</taxon>
    </lineage>
</organism>
<dbReference type="PANTHER" id="PTHR46118">
    <property type="entry name" value="PROTEIN ABHD11"/>
    <property type="match status" value="1"/>
</dbReference>
<gene>
    <name evidence="4" type="ORF">FA09DRAFT_285173</name>
</gene>
<evidence type="ECO:0000313" key="5">
    <source>
        <dbReference type="Proteomes" id="UP000245946"/>
    </source>
</evidence>
<proteinExistence type="inferred from homology"/>
<evidence type="ECO:0000259" key="3">
    <source>
        <dbReference type="Pfam" id="PF00561"/>
    </source>
</evidence>
<evidence type="ECO:0000313" key="4">
    <source>
        <dbReference type="EMBL" id="PWN97731.1"/>
    </source>
</evidence>